<evidence type="ECO:0000313" key="2">
    <source>
        <dbReference type="Proteomes" id="UP000309174"/>
    </source>
</evidence>
<comment type="caution">
    <text evidence="1">The sequence shown here is derived from an EMBL/GenBank/DDBJ whole genome shotgun (WGS) entry which is preliminary data.</text>
</comment>
<protein>
    <submittedName>
        <fullName evidence="1">Uncharacterized protein</fullName>
    </submittedName>
</protein>
<name>A0A5C4JDB8_9ACTN</name>
<accession>A0A5C4JDB8</accession>
<dbReference type="EMBL" id="VCKW01000052">
    <property type="protein sequence ID" value="TMR02256.1"/>
    <property type="molecule type" value="Genomic_DNA"/>
</dbReference>
<evidence type="ECO:0000313" key="1">
    <source>
        <dbReference type="EMBL" id="TMR02256.1"/>
    </source>
</evidence>
<reference evidence="1 2" key="1">
    <citation type="submission" date="2019-05" db="EMBL/GenBank/DDBJ databases">
        <title>Draft genome sequence of Actinomadura sp. 14C53.</title>
        <authorList>
            <person name="Saricaoglu S."/>
            <person name="Isik K."/>
        </authorList>
    </citation>
    <scope>NUCLEOTIDE SEQUENCE [LARGE SCALE GENOMIC DNA]</scope>
    <source>
        <strain evidence="1 2">14C53</strain>
    </source>
</reference>
<dbReference type="Proteomes" id="UP000309174">
    <property type="component" value="Unassembled WGS sequence"/>
</dbReference>
<dbReference type="RefSeq" id="WP_138645326.1">
    <property type="nucleotide sequence ID" value="NZ_VCKW01000052.1"/>
</dbReference>
<keyword evidence="2" id="KW-1185">Reference proteome</keyword>
<organism evidence="1 2">
    <name type="scientific">Actinomadura soli</name>
    <dbReference type="NCBI Taxonomy" id="2508997"/>
    <lineage>
        <taxon>Bacteria</taxon>
        <taxon>Bacillati</taxon>
        <taxon>Actinomycetota</taxon>
        <taxon>Actinomycetes</taxon>
        <taxon>Streptosporangiales</taxon>
        <taxon>Thermomonosporaceae</taxon>
        <taxon>Actinomadura</taxon>
    </lineage>
</organism>
<proteinExistence type="predicted"/>
<gene>
    <name evidence="1" type="ORF">ETD83_12835</name>
</gene>
<sequence>MPKSLVRPSLPLFLLLGVLLAATLMLAPRHSPAIKEGTNPVQDGFSKPAAGPYNTSLTVPDAAVEGSKLPQSGPIVW</sequence>
<dbReference type="AlphaFoldDB" id="A0A5C4JDB8"/>
<dbReference type="OrthoDB" id="3548587at2"/>